<sequence>MTICSGPYCSLFSSRPIISSYVDRRVKERLGTTVSVQERIHSTGIGGGRQPPPPPGAAAAIFTTMLRLARELKHQSISKRDDSSEEDQLHVERRRSARLNPKQEQVRSSYRKNFATILVLKRSRANTPAHQSNAFCLLGPIRLCGSAGSRCRPCSAQCISF</sequence>
<feature type="compositionally biased region" description="Basic and acidic residues" evidence="1">
    <location>
        <begin position="74"/>
        <end position="91"/>
    </location>
</feature>
<gene>
    <name evidence="2" type="ORF">GCK32_021194</name>
</gene>
<accession>A0AAN8FJS3</accession>
<proteinExistence type="predicted"/>
<reference evidence="2 3" key="1">
    <citation type="submission" date="2019-10" db="EMBL/GenBank/DDBJ databases">
        <title>Assembly and Annotation for the nematode Trichostrongylus colubriformis.</title>
        <authorList>
            <person name="Martin J."/>
        </authorList>
    </citation>
    <scope>NUCLEOTIDE SEQUENCE [LARGE SCALE GENOMIC DNA]</scope>
    <source>
        <strain evidence="2">G859</strain>
        <tissue evidence="2">Whole worm</tissue>
    </source>
</reference>
<protein>
    <submittedName>
        <fullName evidence="2">Uncharacterized protein</fullName>
    </submittedName>
</protein>
<dbReference type="AlphaFoldDB" id="A0AAN8FJS3"/>
<dbReference type="EMBL" id="WIXE01013047">
    <property type="protein sequence ID" value="KAK5975432.1"/>
    <property type="molecule type" value="Genomic_DNA"/>
</dbReference>
<feature type="region of interest" description="Disordered" evidence="1">
    <location>
        <begin position="74"/>
        <end position="105"/>
    </location>
</feature>
<evidence type="ECO:0000256" key="1">
    <source>
        <dbReference type="SAM" id="MobiDB-lite"/>
    </source>
</evidence>
<evidence type="ECO:0000313" key="3">
    <source>
        <dbReference type="Proteomes" id="UP001331761"/>
    </source>
</evidence>
<dbReference type="Proteomes" id="UP001331761">
    <property type="component" value="Unassembled WGS sequence"/>
</dbReference>
<name>A0AAN8FJS3_TRICO</name>
<keyword evidence="3" id="KW-1185">Reference proteome</keyword>
<evidence type="ECO:0000313" key="2">
    <source>
        <dbReference type="EMBL" id="KAK5975432.1"/>
    </source>
</evidence>
<organism evidence="2 3">
    <name type="scientific">Trichostrongylus colubriformis</name>
    <name type="common">Black scour worm</name>
    <dbReference type="NCBI Taxonomy" id="6319"/>
    <lineage>
        <taxon>Eukaryota</taxon>
        <taxon>Metazoa</taxon>
        <taxon>Ecdysozoa</taxon>
        <taxon>Nematoda</taxon>
        <taxon>Chromadorea</taxon>
        <taxon>Rhabditida</taxon>
        <taxon>Rhabditina</taxon>
        <taxon>Rhabditomorpha</taxon>
        <taxon>Strongyloidea</taxon>
        <taxon>Trichostrongylidae</taxon>
        <taxon>Trichostrongylus</taxon>
    </lineage>
</organism>
<comment type="caution">
    <text evidence="2">The sequence shown here is derived from an EMBL/GenBank/DDBJ whole genome shotgun (WGS) entry which is preliminary data.</text>
</comment>